<evidence type="ECO:0000256" key="1">
    <source>
        <dbReference type="ARBA" id="ARBA00004651"/>
    </source>
</evidence>
<dbReference type="RefSeq" id="WP_238224490.1">
    <property type="nucleotide sequence ID" value="NZ_BAAADH010000043.1"/>
</dbReference>
<keyword evidence="4" id="KW-0378">Hydrolase</keyword>
<dbReference type="Proteomes" id="UP001055039">
    <property type="component" value="Unassembled WGS sequence"/>
</dbReference>
<dbReference type="PANTHER" id="PTHR14969">
    <property type="entry name" value="SPHINGOSINE-1-PHOSPHATE PHOSPHOHYDROLASE"/>
    <property type="match status" value="1"/>
</dbReference>
<evidence type="ECO:0000313" key="8">
    <source>
        <dbReference type="EMBL" id="GJE65039.1"/>
    </source>
</evidence>
<dbReference type="InterPro" id="IPR036938">
    <property type="entry name" value="PAP2/HPO_sf"/>
</dbReference>
<dbReference type="CDD" id="cd01610">
    <property type="entry name" value="PAP2_like"/>
    <property type="match status" value="1"/>
</dbReference>
<name>A0ABQ4UCJ8_9HYPH</name>
<dbReference type="InterPro" id="IPR000326">
    <property type="entry name" value="PAP2/HPO"/>
</dbReference>
<organism evidence="8 9">
    <name type="scientific">Methylorubrum aminovorans</name>
    <dbReference type="NCBI Taxonomy" id="269069"/>
    <lineage>
        <taxon>Bacteria</taxon>
        <taxon>Pseudomonadati</taxon>
        <taxon>Pseudomonadota</taxon>
        <taxon>Alphaproteobacteria</taxon>
        <taxon>Hyphomicrobiales</taxon>
        <taxon>Methylobacteriaceae</taxon>
        <taxon>Methylorubrum</taxon>
    </lineage>
</organism>
<dbReference type="Gene3D" id="1.20.144.10">
    <property type="entry name" value="Phosphatidic acid phosphatase type 2/haloperoxidase"/>
    <property type="match status" value="1"/>
</dbReference>
<sequence length="209" mass="21282">MLSKISRHPIRARTAGLVSGLEALDVATGVSLARTKDHPANRALGSVGEVGSWQSLLALSVTVLACGTAVGDRRLAEAGRDMLAAGIAASIVKTTIKRTVHRTRPNVLMDEGRYARGRPGTGIGPWQSFPSGHAALSFAVARSVARAYPGLAAAAAIAAAGVAAIQVVRGAHFPVDVLAGAAIGVGAEAVSHRILRPKPDDAGHDPSVS</sequence>
<feature type="domain" description="Phosphatidic acid phosphatase type 2/haloperoxidase" evidence="7">
    <location>
        <begin position="78"/>
        <end position="192"/>
    </location>
</feature>
<evidence type="ECO:0000256" key="3">
    <source>
        <dbReference type="ARBA" id="ARBA00022692"/>
    </source>
</evidence>
<dbReference type="SMART" id="SM00014">
    <property type="entry name" value="acidPPc"/>
    <property type="match status" value="1"/>
</dbReference>
<evidence type="ECO:0000256" key="4">
    <source>
        <dbReference type="ARBA" id="ARBA00022801"/>
    </source>
</evidence>
<proteinExistence type="predicted"/>
<keyword evidence="3" id="KW-0812">Transmembrane</keyword>
<evidence type="ECO:0000256" key="2">
    <source>
        <dbReference type="ARBA" id="ARBA00022475"/>
    </source>
</evidence>
<reference evidence="8" key="2">
    <citation type="submission" date="2021-08" db="EMBL/GenBank/DDBJ databases">
        <authorList>
            <person name="Tani A."/>
            <person name="Ola A."/>
            <person name="Ogura Y."/>
            <person name="Katsura K."/>
            <person name="Hayashi T."/>
        </authorList>
    </citation>
    <scope>NUCLEOTIDE SEQUENCE</scope>
    <source>
        <strain evidence="8">NBRC 15686</strain>
    </source>
</reference>
<dbReference type="SUPFAM" id="SSF48317">
    <property type="entry name" value="Acid phosphatase/Vanadium-dependent haloperoxidase"/>
    <property type="match status" value="1"/>
</dbReference>
<dbReference type="PANTHER" id="PTHR14969:SF62">
    <property type="entry name" value="DECAPRENYLPHOSPHORYL-5-PHOSPHORIBOSE PHOSPHATASE RV3807C-RELATED"/>
    <property type="match status" value="1"/>
</dbReference>
<evidence type="ECO:0000256" key="6">
    <source>
        <dbReference type="ARBA" id="ARBA00023136"/>
    </source>
</evidence>
<dbReference type="EMBL" id="BPRC01000006">
    <property type="protein sequence ID" value="GJE65039.1"/>
    <property type="molecule type" value="Genomic_DNA"/>
</dbReference>
<protein>
    <recommendedName>
        <fullName evidence="7">Phosphatidic acid phosphatase type 2/haloperoxidase domain-containing protein</fullName>
    </recommendedName>
</protein>
<dbReference type="Pfam" id="PF01569">
    <property type="entry name" value="PAP2"/>
    <property type="match status" value="1"/>
</dbReference>
<evidence type="ECO:0000259" key="7">
    <source>
        <dbReference type="SMART" id="SM00014"/>
    </source>
</evidence>
<evidence type="ECO:0000256" key="5">
    <source>
        <dbReference type="ARBA" id="ARBA00022989"/>
    </source>
</evidence>
<keyword evidence="6" id="KW-0472">Membrane</keyword>
<keyword evidence="2" id="KW-1003">Cell membrane</keyword>
<comment type="subcellular location">
    <subcellularLocation>
        <location evidence="1">Cell membrane</location>
        <topology evidence="1">Multi-pass membrane protein</topology>
    </subcellularLocation>
</comment>
<reference evidence="8" key="1">
    <citation type="journal article" date="2021" name="Front. Microbiol.">
        <title>Comprehensive Comparative Genomics and Phenotyping of Methylobacterium Species.</title>
        <authorList>
            <person name="Alessa O."/>
            <person name="Ogura Y."/>
            <person name="Fujitani Y."/>
            <person name="Takami H."/>
            <person name="Hayashi T."/>
            <person name="Sahin N."/>
            <person name="Tani A."/>
        </authorList>
    </citation>
    <scope>NUCLEOTIDE SEQUENCE</scope>
    <source>
        <strain evidence="8">NBRC 15686</strain>
    </source>
</reference>
<evidence type="ECO:0000313" key="9">
    <source>
        <dbReference type="Proteomes" id="UP001055039"/>
    </source>
</evidence>
<gene>
    <name evidence="8" type="ORF">LNAOJCKE_2247</name>
</gene>
<keyword evidence="5" id="KW-1133">Transmembrane helix</keyword>
<comment type="caution">
    <text evidence="8">The sequence shown here is derived from an EMBL/GenBank/DDBJ whole genome shotgun (WGS) entry which is preliminary data.</text>
</comment>
<accession>A0ABQ4UCJ8</accession>
<keyword evidence="9" id="KW-1185">Reference proteome</keyword>